<protein>
    <recommendedName>
        <fullName evidence="2">Response regulatory domain-containing protein</fullName>
    </recommendedName>
</protein>
<reference evidence="4" key="1">
    <citation type="submission" date="2018-05" db="EMBL/GenBank/DDBJ databases">
        <authorList>
            <person name="Li X."/>
        </authorList>
    </citation>
    <scope>NUCLEOTIDE SEQUENCE [LARGE SCALE GENOMIC DNA]</scope>
    <source>
        <strain evidence="4">YIM 73061</strain>
    </source>
</reference>
<organism evidence="3 4">
    <name type="scientific">Phenylobacterium deserti</name>
    <dbReference type="NCBI Taxonomy" id="1914756"/>
    <lineage>
        <taxon>Bacteria</taxon>
        <taxon>Pseudomonadati</taxon>
        <taxon>Pseudomonadota</taxon>
        <taxon>Alphaproteobacteria</taxon>
        <taxon>Caulobacterales</taxon>
        <taxon>Caulobacteraceae</taxon>
        <taxon>Phenylobacterium</taxon>
    </lineage>
</organism>
<proteinExistence type="predicted"/>
<comment type="caution">
    <text evidence="3">The sequence shown here is derived from an EMBL/GenBank/DDBJ whole genome shotgun (WGS) entry which is preliminary data.</text>
</comment>
<gene>
    <name evidence="3" type="ORF">DJ018_03325</name>
</gene>
<dbReference type="Gene3D" id="3.40.50.2300">
    <property type="match status" value="1"/>
</dbReference>
<name>A0A328AQV3_9CAUL</name>
<dbReference type="PROSITE" id="PS50110">
    <property type="entry name" value="RESPONSE_REGULATORY"/>
    <property type="match status" value="1"/>
</dbReference>
<evidence type="ECO:0000259" key="2">
    <source>
        <dbReference type="PROSITE" id="PS50110"/>
    </source>
</evidence>
<dbReference type="OrthoDB" id="7060229at2"/>
<sequence length="94" mass="10345">MEAPRIRLVRQVFMSRILLVEGEADVRELIVDAFEERHLDVRTAASDRAAYAVLDAEARAFDVLVADINLGEGTTGFDVADEHVSSIPNSRSST</sequence>
<evidence type="ECO:0000256" key="1">
    <source>
        <dbReference type="PROSITE-ProRule" id="PRU00169"/>
    </source>
</evidence>
<dbReference type="GO" id="GO:0000160">
    <property type="term" value="P:phosphorelay signal transduction system"/>
    <property type="evidence" value="ECO:0007669"/>
    <property type="project" value="InterPro"/>
</dbReference>
<feature type="modified residue" description="4-aspartylphosphate" evidence="1">
    <location>
        <position position="67"/>
    </location>
</feature>
<dbReference type="Proteomes" id="UP000249725">
    <property type="component" value="Unassembled WGS sequence"/>
</dbReference>
<feature type="domain" description="Response regulatory" evidence="2">
    <location>
        <begin position="16"/>
        <end position="94"/>
    </location>
</feature>
<dbReference type="SUPFAM" id="SSF52172">
    <property type="entry name" value="CheY-like"/>
    <property type="match status" value="1"/>
</dbReference>
<accession>A0A328AQV3</accession>
<evidence type="ECO:0000313" key="3">
    <source>
        <dbReference type="EMBL" id="RAK57007.1"/>
    </source>
</evidence>
<dbReference type="InterPro" id="IPR011006">
    <property type="entry name" value="CheY-like_superfamily"/>
</dbReference>
<dbReference type="AlphaFoldDB" id="A0A328AQV3"/>
<keyword evidence="1" id="KW-0597">Phosphoprotein</keyword>
<dbReference type="Pfam" id="PF00072">
    <property type="entry name" value="Response_reg"/>
    <property type="match status" value="1"/>
</dbReference>
<dbReference type="InterPro" id="IPR001789">
    <property type="entry name" value="Sig_transdc_resp-reg_receiver"/>
</dbReference>
<keyword evidence="4" id="KW-1185">Reference proteome</keyword>
<dbReference type="EMBL" id="QFYR01000001">
    <property type="protein sequence ID" value="RAK57007.1"/>
    <property type="molecule type" value="Genomic_DNA"/>
</dbReference>
<evidence type="ECO:0000313" key="4">
    <source>
        <dbReference type="Proteomes" id="UP000249725"/>
    </source>
</evidence>